<organism evidence="2 3">
    <name type="scientific">Saliphagus infecundisoli</name>
    <dbReference type="NCBI Taxonomy" id="1849069"/>
    <lineage>
        <taxon>Archaea</taxon>
        <taxon>Methanobacteriati</taxon>
        <taxon>Methanobacteriota</taxon>
        <taxon>Stenosarchaea group</taxon>
        <taxon>Halobacteria</taxon>
        <taxon>Halobacteriales</taxon>
        <taxon>Natrialbaceae</taxon>
        <taxon>Saliphagus</taxon>
    </lineage>
</organism>
<proteinExistence type="predicted"/>
<dbReference type="EC" id="2.4.-.-" evidence="2"/>
<sequence length="303" mass="33483">MSDPKTSVVVPVYNDPDGLETTIESLGDQTATDYEVVIADNGSTDGTTEVARSLARHERVRYVGEERIQSSYAARNAGIEAAEGEILGFVDADMWVEPDYVESITDRMEAGDREYMGCRVEVVADGGLVARYRAATGFDVETYVREKRFAPTCCLVVRRGVFDAVGRFDGRLRSNGDLEFGRRAHDAGFDLVYEPGITLYHPARSTLRELVAQSARIGRGQGKLRERHGDRFDVRDPANPRNYFPVNPVAFRERVAGGSPSFAEAVGWYLIACLQKWSIAAGHLRRTAGSAVATRAPGRSRRR</sequence>
<dbReference type="InterPro" id="IPR029044">
    <property type="entry name" value="Nucleotide-diphossugar_trans"/>
</dbReference>
<dbReference type="InterPro" id="IPR001173">
    <property type="entry name" value="Glyco_trans_2-like"/>
</dbReference>
<reference evidence="2 3" key="1">
    <citation type="journal article" date="2019" name="Int. J. Syst. Evol. Microbiol.">
        <title>The Global Catalogue of Microorganisms (GCM) 10K type strain sequencing project: providing services to taxonomists for standard genome sequencing and annotation.</title>
        <authorList>
            <consortium name="The Broad Institute Genomics Platform"/>
            <consortium name="The Broad Institute Genome Sequencing Center for Infectious Disease"/>
            <person name="Wu L."/>
            <person name="Ma J."/>
        </authorList>
    </citation>
    <scope>NUCLEOTIDE SEQUENCE [LARGE SCALE GENOMIC DNA]</scope>
    <source>
        <strain evidence="2 3">CGMCC 1.15824</strain>
    </source>
</reference>
<dbReference type="GO" id="GO:0016757">
    <property type="term" value="F:glycosyltransferase activity"/>
    <property type="evidence" value="ECO:0007669"/>
    <property type="project" value="UniProtKB-KW"/>
</dbReference>
<dbReference type="PANTHER" id="PTHR43685:SF2">
    <property type="entry name" value="GLYCOSYLTRANSFERASE 2-LIKE DOMAIN-CONTAINING PROTEIN"/>
    <property type="match status" value="1"/>
</dbReference>
<accession>A0ABD5QCB7</accession>
<dbReference type="EMBL" id="JBHSJG010000018">
    <property type="protein sequence ID" value="MFC4987182.1"/>
    <property type="molecule type" value="Genomic_DNA"/>
</dbReference>
<dbReference type="PANTHER" id="PTHR43685">
    <property type="entry name" value="GLYCOSYLTRANSFERASE"/>
    <property type="match status" value="1"/>
</dbReference>
<dbReference type="Proteomes" id="UP001595925">
    <property type="component" value="Unassembled WGS sequence"/>
</dbReference>
<comment type="caution">
    <text evidence="2">The sequence shown here is derived from an EMBL/GenBank/DDBJ whole genome shotgun (WGS) entry which is preliminary data.</text>
</comment>
<evidence type="ECO:0000259" key="1">
    <source>
        <dbReference type="Pfam" id="PF00535"/>
    </source>
</evidence>
<protein>
    <submittedName>
        <fullName evidence="2">Glycosyltransferase</fullName>
        <ecNumber evidence="2">2.4.-.-</ecNumber>
    </submittedName>
</protein>
<keyword evidence="2" id="KW-0328">Glycosyltransferase</keyword>
<keyword evidence="2" id="KW-0808">Transferase</keyword>
<feature type="domain" description="Glycosyltransferase 2-like" evidence="1">
    <location>
        <begin position="7"/>
        <end position="132"/>
    </location>
</feature>
<dbReference type="InterPro" id="IPR050834">
    <property type="entry name" value="Glycosyltransf_2"/>
</dbReference>
<evidence type="ECO:0000313" key="2">
    <source>
        <dbReference type="EMBL" id="MFC4987182.1"/>
    </source>
</evidence>
<dbReference type="SUPFAM" id="SSF53448">
    <property type="entry name" value="Nucleotide-diphospho-sugar transferases"/>
    <property type="match status" value="1"/>
</dbReference>
<gene>
    <name evidence="2" type="ORF">ACFPFO_05260</name>
</gene>
<dbReference type="RefSeq" id="WP_224828521.1">
    <property type="nucleotide sequence ID" value="NZ_JAIVEF010000007.1"/>
</dbReference>
<dbReference type="Pfam" id="PF00535">
    <property type="entry name" value="Glycos_transf_2"/>
    <property type="match status" value="1"/>
</dbReference>
<keyword evidence="3" id="KW-1185">Reference proteome</keyword>
<dbReference type="Gene3D" id="3.90.550.10">
    <property type="entry name" value="Spore Coat Polysaccharide Biosynthesis Protein SpsA, Chain A"/>
    <property type="match status" value="1"/>
</dbReference>
<dbReference type="AlphaFoldDB" id="A0ABD5QCB7"/>
<name>A0ABD5QCB7_9EURY</name>
<evidence type="ECO:0000313" key="3">
    <source>
        <dbReference type="Proteomes" id="UP001595925"/>
    </source>
</evidence>